<dbReference type="EMBL" id="JACVVK020000001">
    <property type="protein sequence ID" value="KAK7508608.1"/>
    <property type="molecule type" value="Genomic_DNA"/>
</dbReference>
<sequence length="84" mass="9186">MKPAGSLLVLIPNKTHTESQPEERICYAGTLSLIGSQKVLETPCGDAKLAFTFVGKTQSCWRALAKLYEFSTSLFCGAGRFRDV</sequence>
<protein>
    <submittedName>
        <fullName evidence="1">Uncharacterized protein</fullName>
    </submittedName>
</protein>
<accession>A0ABD0MCM1</accession>
<comment type="caution">
    <text evidence="1">The sequence shown here is derived from an EMBL/GenBank/DDBJ whole genome shotgun (WGS) entry which is preliminary data.</text>
</comment>
<evidence type="ECO:0000313" key="1">
    <source>
        <dbReference type="EMBL" id="KAK7508608.1"/>
    </source>
</evidence>
<dbReference type="AlphaFoldDB" id="A0ABD0MCM1"/>
<dbReference type="Proteomes" id="UP001519460">
    <property type="component" value="Unassembled WGS sequence"/>
</dbReference>
<keyword evidence="2" id="KW-1185">Reference proteome</keyword>
<gene>
    <name evidence="1" type="ORF">BaRGS_00000174</name>
</gene>
<organism evidence="1 2">
    <name type="scientific">Batillaria attramentaria</name>
    <dbReference type="NCBI Taxonomy" id="370345"/>
    <lineage>
        <taxon>Eukaryota</taxon>
        <taxon>Metazoa</taxon>
        <taxon>Spiralia</taxon>
        <taxon>Lophotrochozoa</taxon>
        <taxon>Mollusca</taxon>
        <taxon>Gastropoda</taxon>
        <taxon>Caenogastropoda</taxon>
        <taxon>Sorbeoconcha</taxon>
        <taxon>Cerithioidea</taxon>
        <taxon>Batillariidae</taxon>
        <taxon>Batillaria</taxon>
    </lineage>
</organism>
<evidence type="ECO:0000313" key="2">
    <source>
        <dbReference type="Proteomes" id="UP001519460"/>
    </source>
</evidence>
<proteinExistence type="predicted"/>
<name>A0ABD0MCM1_9CAEN</name>
<reference evidence="1 2" key="1">
    <citation type="journal article" date="2023" name="Sci. Data">
        <title>Genome assembly of the Korean intertidal mud-creeper Batillaria attramentaria.</title>
        <authorList>
            <person name="Patra A.K."/>
            <person name="Ho P.T."/>
            <person name="Jun S."/>
            <person name="Lee S.J."/>
            <person name="Kim Y."/>
            <person name="Won Y.J."/>
        </authorList>
    </citation>
    <scope>NUCLEOTIDE SEQUENCE [LARGE SCALE GENOMIC DNA]</scope>
    <source>
        <strain evidence="1">Wonlab-2016</strain>
    </source>
</reference>